<evidence type="ECO:0000256" key="1">
    <source>
        <dbReference type="SAM" id="SignalP"/>
    </source>
</evidence>
<dbReference type="EMBL" id="JBHRTI010000003">
    <property type="protein sequence ID" value="MFC3146714.1"/>
    <property type="molecule type" value="Genomic_DNA"/>
</dbReference>
<reference evidence="5" key="1">
    <citation type="journal article" date="2019" name="Int. J. Syst. Evol. Microbiol.">
        <title>The Global Catalogue of Microorganisms (GCM) 10K type strain sequencing project: providing services to taxonomists for standard genome sequencing and annotation.</title>
        <authorList>
            <consortium name="The Broad Institute Genomics Platform"/>
            <consortium name="The Broad Institute Genome Sequencing Center for Infectious Disease"/>
            <person name="Wu L."/>
            <person name="Ma J."/>
        </authorList>
    </citation>
    <scope>NUCLEOTIDE SEQUENCE [LARGE SCALE GENOMIC DNA]</scope>
    <source>
        <strain evidence="5">KCTC 52168</strain>
    </source>
</reference>
<dbReference type="Gene3D" id="1.10.390.10">
    <property type="entry name" value="Neutral Protease Domain 2"/>
    <property type="match status" value="1"/>
</dbReference>
<feature type="signal peptide" evidence="1">
    <location>
        <begin position="1"/>
        <end position="32"/>
    </location>
</feature>
<keyword evidence="5" id="KW-1185">Reference proteome</keyword>
<feature type="domain" description="Peptidase M61 catalytic" evidence="2">
    <location>
        <begin position="325"/>
        <end position="441"/>
    </location>
</feature>
<keyword evidence="1" id="KW-0732">Signal</keyword>
<comment type="caution">
    <text evidence="4">The sequence shown here is derived from an EMBL/GenBank/DDBJ whole genome shotgun (WGS) entry which is preliminary data.</text>
</comment>
<evidence type="ECO:0000259" key="2">
    <source>
        <dbReference type="Pfam" id="PF05299"/>
    </source>
</evidence>
<gene>
    <name evidence="4" type="ORF">ACFOEN_03555</name>
</gene>
<dbReference type="SUPFAM" id="SSF50156">
    <property type="entry name" value="PDZ domain-like"/>
    <property type="match status" value="1"/>
</dbReference>
<evidence type="ECO:0000313" key="5">
    <source>
        <dbReference type="Proteomes" id="UP001595556"/>
    </source>
</evidence>
<sequence>MSLVALRVRHWIGVLLCISALAFGAVSTQAQGANLPAPRDADYPGTIRLTVDATDLDRRIFQVQQSIPVAPGRVTLLYPRWLPGTHGPYGDVSRMAGLMVSAGGKPIDWKRDTLDPYAFHVDVPTGVRSIDVRFQALTPLAESAGRVVITPEMFNLQWNIALLYPAGYYASRIPFAAQLRLPADWEPGTALRVQAANVTTVDGRRMKVVEYQSASLETLVDSPVFAGRHVKRVALDAPGTARPVQLFMMGDDPAVIEASAEQIEAHRKLVQQADKLFGSRHFRQYEFLLAVSDRLGGIGLEHHESSENGVRTDYFKDWARGVGSRELLPHEYVHSWNGKYRRPADLFTPNFNLPMQNSLLWLYEGQTQFWGRILAARSGLTSTEQAIDQFARVAASYETRAGRTWRNLQDTTNEGTIRAARDKQWRDWERSADYYDEATLIWLEVDMILREKTGGAKSMDDFARAFFGVEDTRRTGPNAEIRALTYTFDDVINTLNGIAAHDWRGLLRERMDARGGNAALDGLKRAGWRLTWSTEPSKFVPPWARRGQQEADFAYSLGLMVNNEGRITSVAWDSPAFKAGLAPQMQIMAVADRSYSAERLTTAVKGNTEGKAPIELIVKDADAWKRVRIDYRGGLRFPKLERIEGAQERLGTLLGAR</sequence>
<evidence type="ECO:0000259" key="3">
    <source>
        <dbReference type="Pfam" id="PF17899"/>
    </source>
</evidence>
<dbReference type="InterPro" id="IPR027268">
    <property type="entry name" value="Peptidase_M4/M1_CTD_sf"/>
</dbReference>
<dbReference type="RefSeq" id="WP_377301153.1">
    <property type="nucleotide sequence ID" value="NZ_CP180191.1"/>
</dbReference>
<accession>A0ABV7GYJ1</accession>
<proteinExistence type="predicted"/>
<dbReference type="Proteomes" id="UP001595556">
    <property type="component" value="Unassembled WGS sequence"/>
</dbReference>
<feature type="chain" id="PRO_5045691212" evidence="1">
    <location>
        <begin position="33"/>
        <end position="657"/>
    </location>
</feature>
<organism evidence="4 5">
    <name type="scientific">Piscinibacterium candidicorallinum</name>
    <dbReference type="NCBI Taxonomy" id="1793872"/>
    <lineage>
        <taxon>Bacteria</taxon>
        <taxon>Pseudomonadati</taxon>
        <taxon>Pseudomonadota</taxon>
        <taxon>Betaproteobacteria</taxon>
        <taxon>Burkholderiales</taxon>
        <taxon>Piscinibacterium</taxon>
    </lineage>
</organism>
<name>A0ABV7GYJ1_9BURK</name>
<dbReference type="InterPro" id="IPR036034">
    <property type="entry name" value="PDZ_sf"/>
</dbReference>
<feature type="domain" description="Peptidase M61 N-terminal" evidence="3">
    <location>
        <begin position="49"/>
        <end position="228"/>
    </location>
</feature>
<dbReference type="Gene3D" id="2.60.40.3650">
    <property type="match status" value="1"/>
</dbReference>
<protein>
    <submittedName>
        <fullName evidence="4">M61 family metallopeptidase</fullName>
    </submittedName>
</protein>
<dbReference type="InterPro" id="IPR024191">
    <property type="entry name" value="Peptidase_M61"/>
</dbReference>
<evidence type="ECO:0000313" key="4">
    <source>
        <dbReference type="EMBL" id="MFC3146714.1"/>
    </source>
</evidence>
<dbReference type="InterPro" id="IPR007963">
    <property type="entry name" value="Peptidase_M61_catalytic"/>
</dbReference>
<dbReference type="InterPro" id="IPR040756">
    <property type="entry name" value="Peptidase_M61_N"/>
</dbReference>
<dbReference type="PIRSF" id="PIRSF016493">
    <property type="entry name" value="Glycyl_aminpptds"/>
    <property type="match status" value="1"/>
</dbReference>
<dbReference type="Pfam" id="PF17899">
    <property type="entry name" value="Peptidase_M61_N"/>
    <property type="match status" value="1"/>
</dbReference>
<dbReference type="Pfam" id="PF05299">
    <property type="entry name" value="Peptidase_M61"/>
    <property type="match status" value="1"/>
</dbReference>